<comment type="similarity">
    <text evidence="1">Belongs to the cycloisomerase 2 family.</text>
</comment>
<gene>
    <name evidence="3" type="ORF">GCM10009754_20880</name>
</gene>
<proteinExistence type="inferred from homology"/>
<dbReference type="PROSITE" id="PS51318">
    <property type="entry name" value="TAT"/>
    <property type="match status" value="1"/>
</dbReference>
<dbReference type="Pfam" id="PF10282">
    <property type="entry name" value="Lactonase"/>
    <property type="match status" value="1"/>
</dbReference>
<feature type="signal peptide" evidence="2">
    <location>
        <begin position="1"/>
        <end position="32"/>
    </location>
</feature>
<accession>A0ABN2QHA6</accession>
<reference evidence="3 4" key="1">
    <citation type="journal article" date="2019" name="Int. J. Syst. Evol. Microbiol.">
        <title>The Global Catalogue of Microorganisms (GCM) 10K type strain sequencing project: providing services to taxonomists for standard genome sequencing and annotation.</title>
        <authorList>
            <consortium name="The Broad Institute Genomics Platform"/>
            <consortium name="The Broad Institute Genome Sequencing Center for Infectious Disease"/>
            <person name="Wu L."/>
            <person name="Ma J."/>
        </authorList>
    </citation>
    <scope>NUCLEOTIDE SEQUENCE [LARGE SCALE GENOMIC DNA]</scope>
    <source>
        <strain evidence="3 4">JCM 14545</strain>
    </source>
</reference>
<dbReference type="Proteomes" id="UP001501116">
    <property type="component" value="Unassembled WGS sequence"/>
</dbReference>
<dbReference type="RefSeq" id="WP_344416121.1">
    <property type="nucleotide sequence ID" value="NZ_BAAANN010000006.1"/>
</dbReference>
<evidence type="ECO:0000313" key="3">
    <source>
        <dbReference type="EMBL" id="GAA1951812.1"/>
    </source>
</evidence>
<comment type="caution">
    <text evidence="3">The sequence shown here is derived from an EMBL/GenBank/DDBJ whole genome shotgun (WGS) entry which is preliminary data.</text>
</comment>
<dbReference type="InterPro" id="IPR006311">
    <property type="entry name" value="TAT_signal"/>
</dbReference>
<evidence type="ECO:0000313" key="4">
    <source>
        <dbReference type="Proteomes" id="UP001501116"/>
    </source>
</evidence>
<dbReference type="Gene3D" id="2.130.10.10">
    <property type="entry name" value="YVTN repeat-like/Quinoprotein amine dehydrogenase"/>
    <property type="match status" value="1"/>
</dbReference>
<dbReference type="InterPro" id="IPR015943">
    <property type="entry name" value="WD40/YVTN_repeat-like_dom_sf"/>
</dbReference>
<feature type="chain" id="PRO_5045233359" evidence="2">
    <location>
        <begin position="33"/>
        <end position="380"/>
    </location>
</feature>
<dbReference type="PANTHER" id="PTHR30344">
    <property type="entry name" value="6-PHOSPHOGLUCONOLACTONASE-RELATED"/>
    <property type="match status" value="1"/>
</dbReference>
<keyword evidence="2" id="KW-0732">Signal</keyword>
<dbReference type="InterPro" id="IPR050282">
    <property type="entry name" value="Cycloisomerase_2"/>
</dbReference>
<dbReference type="InterPro" id="IPR019405">
    <property type="entry name" value="Lactonase_7-beta_prop"/>
</dbReference>
<dbReference type="SUPFAM" id="SSF51004">
    <property type="entry name" value="C-terminal (heme d1) domain of cytochrome cd1-nitrite reductase"/>
    <property type="match status" value="1"/>
</dbReference>
<sequence length="380" mass="39140">MAELPRRLFLGAAGAVAAVGAASLAGLSPAQAARCKDGRVFYVGSYTSPGAPVGRGLDVATASNGPALTLDHTVGGVPDASWFAFSPDGRTLFSTNEGDPNGNVTSLDVKDPAKPRKISTQPSRGSAPTHLCVHPSGRYLLTANYGTGSVVVHPIGRDGKLGASTDLVVHHGAERAAHAHQVVVDPSGRWVLAVDLGADSVYVYSLDLKTGKLKQNQQLKLPSGAGPRHLAFHPGGRFAYIAQELRPEVTVATWDAAAGKLTASSVVPAVDASSPGPNYPGEIEVSADGRFAYVSVRGENTVATFTVKGGGSALERLGTNATAGGDWPRHLVLDPGQRGAYVSNQRSGTVTWLPRDAASGKLGAPQGVFSVPSVATVAFR</sequence>
<dbReference type="EMBL" id="BAAANN010000006">
    <property type="protein sequence ID" value="GAA1951812.1"/>
    <property type="molecule type" value="Genomic_DNA"/>
</dbReference>
<evidence type="ECO:0000256" key="1">
    <source>
        <dbReference type="ARBA" id="ARBA00005564"/>
    </source>
</evidence>
<evidence type="ECO:0000256" key="2">
    <source>
        <dbReference type="SAM" id="SignalP"/>
    </source>
</evidence>
<dbReference type="InterPro" id="IPR011048">
    <property type="entry name" value="Haem_d1_sf"/>
</dbReference>
<keyword evidence="4" id="KW-1185">Reference proteome</keyword>
<organism evidence="3 4">
    <name type="scientific">Amycolatopsis minnesotensis</name>
    <dbReference type="NCBI Taxonomy" id="337894"/>
    <lineage>
        <taxon>Bacteria</taxon>
        <taxon>Bacillati</taxon>
        <taxon>Actinomycetota</taxon>
        <taxon>Actinomycetes</taxon>
        <taxon>Pseudonocardiales</taxon>
        <taxon>Pseudonocardiaceae</taxon>
        <taxon>Amycolatopsis</taxon>
    </lineage>
</organism>
<name>A0ABN2QHA6_9PSEU</name>
<dbReference type="PANTHER" id="PTHR30344:SF1">
    <property type="entry name" value="6-PHOSPHOGLUCONOLACTONASE"/>
    <property type="match status" value="1"/>
</dbReference>
<protein>
    <submittedName>
        <fullName evidence="3">Lactonase family protein</fullName>
    </submittedName>
</protein>